<protein>
    <recommendedName>
        <fullName evidence="3">DUF8020 domain-containing protein</fullName>
    </recommendedName>
</protein>
<accession>A0A386ZK40</accession>
<sequence length="181" mass="17744">MFTKKMMATTVFAIAATGITMATAHGEAGLADVTLNAMDGSVGYSTTLAADHSNALVTLASGHFVLAPDAVRVVADDGAVVGSIPLTLTAADTGQNLQVTPTLNSDTSLTLTPVGGPTLAATTSQNLPFMHQADADGGAILAGAVVGCLVGIVIGIWFFLVGAIVGCAIGAAIGGFIGAAS</sequence>
<evidence type="ECO:0000256" key="2">
    <source>
        <dbReference type="SAM" id="SignalP"/>
    </source>
</evidence>
<dbReference type="InterPro" id="IPR058333">
    <property type="entry name" value="DUF8020"/>
</dbReference>
<gene>
    <name evidence="4" type="ORF">D7D52_35395</name>
</gene>
<feature type="chain" id="PRO_5038753649" description="DUF8020 domain-containing protein" evidence="2">
    <location>
        <begin position="23"/>
        <end position="181"/>
    </location>
</feature>
<organism evidence="4 5">
    <name type="scientific">Nocardia yunnanensis</name>
    <dbReference type="NCBI Taxonomy" id="2382165"/>
    <lineage>
        <taxon>Bacteria</taxon>
        <taxon>Bacillati</taxon>
        <taxon>Actinomycetota</taxon>
        <taxon>Actinomycetes</taxon>
        <taxon>Mycobacteriales</taxon>
        <taxon>Nocardiaceae</taxon>
        <taxon>Nocardia</taxon>
    </lineage>
</organism>
<dbReference type="Pfam" id="PF26059">
    <property type="entry name" value="DUF8020"/>
    <property type="match status" value="1"/>
</dbReference>
<keyword evidence="5" id="KW-1185">Reference proteome</keyword>
<dbReference type="AlphaFoldDB" id="A0A386ZK40"/>
<keyword evidence="1" id="KW-0812">Transmembrane</keyword>
<dbReference type="KEGG" id="nyu:D7D52_35395"/>
<keyword evidence="1" id="KW-1133">Transmembrane helix</keyword>
<keyword evidence="1" id="KW-0472">Membrane</keyword>
<evidence type="ECO:0000313" key="4">
    <source>
        <dbReference type="EMBL" id="AYF78242.1"/>
    </source>
</evidence>
<evidence type="ECO:0000259" key="3">
    <source>
        <dbReference type="Pfam" id="PF26059"/>
    </source>
</evidence>
<proteinExistence type="predicted"/>
<feature type="signal peptide" evidence="2">
    <location>
        <begin position="1"/>
        <end position="22"/>
    </location>
</feature>
<reference evidence="4 5" key="1">
    <citation type="submission" date="2018-09" db="EMBL/GenBank/DDBJ databases">
        <title>Nocardia yunnanensis sp. nov., an actinomycete isolated from a soil sample.</title>
        <authorList>
            <person name="Zhang J."/>
        </authorList>
    </citation>
    <scope>NUCLEOTIDE SEQUENCE [LARGE SCALE GENOMIC DNA]</scope>
    <source>
        <strain evidence="4 5">CFHS0054</strain>
    </source>
</reference>
<evidence type="ECO:0000256" key="1">
    <source>
        <dbReference type="SAM" id="Phobius"/>
    </source>
</evidence>
<dbReference type="OrthoDB" id="4559353at2"/>
<dbReference type="RefSeq" id="WP_120743325.1">
    <property type="nucleotide sequence ID" value="NZ_CP032568.1"/>
</dbReference>
<feature type="domain" description="DUF8020" evidence="3">
    <location>
        <begin position="42"/>
        <end position="114"/>
    </location>
</feature>
<dbReference type="EMBL" id="CP032568">
    <property type="protein sequence ID" value="AYF78242.1"/>
    <property type="molecule type" value="Genomic_DNA"/>
</dbReference>
<evidence type="ECO:0000313" key="5">
    <source>
        <dbReference type="Proteomes" id="UP000267164"/>
    </source>
</evidence>
<dbReference type="Proteomes" id="UP000267164">
    <property type="component" value="Chromosome"/>
</dbReference>
<feature type="transmembrane region" description="Helical" evidence="1">
    <location>
        <begin position="156"/>
        <end position="180"/>
    </location>
</feature>
<name>A0A386ZK40_9NOCA</name>
<keyword evidence="2" id="KW-0732">Signal</keyword>